<dbReference type="NCBIfam" id="TIGR00121">
    <property type="entry name" value="birA_ligase"/>
    <property type="match status" value="1"/>
</dbReference>
<keyword evidence="4" id="KW-0092">Biotin</keyword>
<dbReference type="PANTHER" id="PTHR12835">
    <property type="entry name" value="BIOTIN PROTEIN LIGASE"/>
    <property type="match status" value="1"/>
</dbReference>
<organism evidence="8 9">
    <name type="scientific">Dechloromonas hankyongensis</name>
    <dbReference type="NCBI Taxonomy" id="2908002"/>
    <lineage>
        <taxon>Bacteria</taxon>
        <taxon>Pseudomonadati</taxon>
        <taxon>Pseudomonadota</taxon>
        <taxon>Betaproteobacteria</taxon>
        <taxon>Rhodocyclales</taxon>
        <taxon>Azonexaceae</taxon>
        <taxon>Dechloromonas</taxon>
    </lineage>
</organism>
<evidence type="ECO:0000256" key="3">
    <source>
        <dbReference type="ARBA" id="ARBA00022840"/>
    </source>
</evidence>
<evidence type="ECO:0000313" key="9">
    <source>
        <dbReference type="Proteomes" id="UP001165384"/>
    </source>
</evidence>
<keyword evidence="9" id="KW-1185">Reference proteome</keyword>
<dbReference type="InterPro" id="IPR004408">
    <property type="entry name" value="Biotin_CoA_COase_ligase"/>
</dbReference>
<evidence type="ECO:0000313" key="8">
    <source>
        <dbReference type="EMBL" id="MCG2575422.1"/>
    </source>
</evidence>
<sequence length="261" mass="27251">MTLIDPVVLKSRLGPLAGRFDVDALDECDSTSSELMRRADRGAPAGTVIVADRQSAGRGRRGRSWLSSPESSLTFSVLWRFPGNAAGLSGLSLAVGVALARALDSLGATGVRLKWPNDVLLEVDGEFAKLAGILIELSSDRRGTQAIVGIGLNLSAPTEALPQAVAGLADAGVTAGRHDVLAAILSELAGVLDTFGEAGFAGLKAAWQGYHAWQDLPVHILGEEQTLSGRCLGVDADGSLLLDTGERIERIFSGDVSLRRA</sequence>
<comment type="caution">
    <text evidence="8">The sequence shown here is derived from an EMBL/GenBank/DDBJ whole genome shotgun (WGS) entry which is preliminary data.</text>
</comment>
<evidence type="ECO:0000256" key="1">
    <source>
        <dbReference type="ARBA" id="ARBA00022598"/>
    </source>
</evidence>
<dbReference type="SUPFAM" id="SSF50037">
    <property type="entry name" value="C-terminal domain of transcriptional repressors"/>
    <property type="match status" value="1"/>
</dbReference>
<dbReference type="CDD" id="cd16442">
    <property type="entry name" value="BPL"/>
    <property type="match status" value="1"/>
</dbReference>
<dbReference type="GO" id="GO:0004077">
    <property type="term" value="F:biotin--[biotin carboxyl-carrier protein] ligase activity"/>
    <property type="evidence" value="ECO:0007669"/>
    <property type="project" value="UniProtKB-EC"/>
</dbReference>
<dbReference type="InterPro" id="IPR008988">
    <property type="entry name" value="Transcriptional_repressor_C"/>
</dbReference>
<keyword evidence="2" id="KW-0547">Nucleotide-binding</keyword>
<evidence type="ECO:0000256" key="6">
    <source>
        <dbReference type="ARBA" id="ARBA00047846"/>
    </source>
</evidence>
<dbReference type="Pfam" id="PF03099">
    <property type="entry name" value="BPL_LplA_LipB"/>
    <property type="match status" value="1"/>
</dbReference>
<evidence type="ECO:0000256" key="5">
    <source>
        <dbReference type="ARBA" id="ARBA00024227"/>
    </source>
</evidence>
<dbReference type="Pfam" id="PF02237">
    <property type="entry name" value="BPL_C"/>
    <property type="match status" value="1"/>
</dbReference>
<keyword evidence="1 8" id="KW-0436">Ligase</keyword>
<dbReference type="Proteomes" id="UP001165384">
    <property type="component" value="Unassembled WGS sequence"/>
</dbReference>
<comment type="catalytic activity">
    <reaction evidence="6">
        <text>biotin + L-lysyl-[protein] + ATP = N(6)-biotinyl-L-lysyl-[protein] + AMP + diphosphate + H(+)</text>
        <dbReference type="Rhea" id="RHEA:11756"/>
        <dbReference type="Rhea" id="RHEA-COMP:9752"/>
        <dbReference type="Rhea" id="RHEA-COMP:10505"/>
        <dbReference type="ChEBI" id="CHEBI:15378"/>
        <dbReference type="ChEBI" id="CHEBI:29969"/>
        <dbReference type="ChEBI" id="CHEBI:30616"/>
        <dbReference type="ChEBI" id="CHEBI:33019"/>
        <dbReference type="ChEBI" id="CHEBI:57586"/>
        <dbReference type="ChEBI" id="CHEBI:83144"/>
        <dbReference type="ChEBI" id="CHEBI:456215"/>
        <dbReference type="EC" id="6.3.4.15"/>
    </reaction>
</comment>
<dbReference type="InterPro" id="IPR004143">
    <property type="entry name" value="BPL_LPL_catalytic"/>
</dbReference>
<evidence type="ECO:0000259" key="7">
    <source>
        <dbReference type="PROSITE" id="PS51733"/>
    </source>
</evidence>
<dbReference type="SUPFAM" id="SSF55681">
    <property type="entry name" value="Class II aaRS and biotin synthetases"/>
    <property type="match status" value="1"/>
</dbReference>
<dbReference type="InterPro" id="IPR003142">
    <property type="entry name" value="BPL_C"/>
</dbReference>
<evidence type="ECO:0000256" key="4">
    <source>
        <dbReference type="ARBA" id="ARBA00023267"/>
    </source>
</evidence>
<dbReference type="InterPro" id="IPR045864">
    <property type="entry name" value="aa-tRNA-synth_II/BPL/LPL"/>
</dbReference>
<keyword evidence="3" id="KW-0067">ATP-binding</keyword>
<accession>A0ABS9JWZ1</accession>
<dbReference type="Gene3D" id="2.30.30.100">
    <property type="match status" value="1"/>
</dbReference>
<dbReference type="PROSITE" id="PS51733">
    <property type="entry name" value="BPL_LPL_CATALYTIC"/>
    <property type="match status" value="1"/>
</dbReference>
<dbReference type="PANTHER" id="PTHR12835:SF5">
    <property type="entry name" value="BIOTIN--PROTEIN LIGASE"/>
    <property type="match status" value="1"/>
</dbReference>
<reference evidence="8" key="1">
    <citation type="submission" date="2022-01" db="EMBL/GenBank/DDBJ databases">
        <authorList>
            <person name="Jo J.-H."/>
            <person name="Im W.-T."/>
        </authorList>
    </citation>
    <scope>NUCLEOTIDE SEQUENCE</scope>
    <source>
        <strain evidence="8">XY25</strain>
    </source>
</reference>
<protein>
    <recommendedName>
        <fullName evidence="5">biotin--[biotin carboxyl-carrier protein] ligase</fullName>
        <ecNumber evidence="5">6.3.4.15</ecNumber>
    </recommendedName>
</protein>
<gene>
    <name evidence="8" type="ORF">LZ012_00270</name>
</gene>
<proteinExistence type="predicted"/>
<feature type="domain" description="BPL/LPL catalytic" evidence="7">
    <location>
        <begin position="1"/>
        <end position="196"/>
    </location>
</feature>
<evidence type="ECO:0000256" key="2">
    <source>
        <dbReference type="ARBA" id="ARBA00022741"/>
    </source>
</evidence>
<name>A0ABS9JWZ1_9RHOO</name>
<dbReference type="Gene3D" id="3.30.930.10">
    <property type="entry name" value="Bira Bifunctional Protein, Domain 2"/>
    <property type="match status" value="1"/>
</dbReference>
<dbReference type="EC" id="6.3.4.15" evidence="5"/>
<dbReference type="EMBL" id="JAKLTN010000001">
    <property type="protein sequence ID" value="MCG2575422.1"/>
    <property type="molecule type" value="Genomic_DNA"/>
</dbReference>
<dbReference type="RefSeq" id="WP_275706332.1">
    <property type="nucleotide sequence ID" value="NZ_JAKLTN010000001.1"/>
</dbReference>